<evidence type="ECO:0000313" key="8">
    <source>
        <dbReference type="Proteomes" id="UP000295361"/>
    </source>
</evidence>
<dbReference type="PANTHER" id="PTHR30250:SF11">
    <property type="entry name" value="O-ANTIGEN TRANSPORTER-RELATED"/>
    <property type="match status" value="1"/>
</dbReference>
<dbReference type="OrthoDB" id="1224790at2"/>
<name>A0A4R6QMR6_9BURK</name>
<dbReference type="AlphaFoldDB" id="A0A4R6QMR6"/>
<keyword evidence="8" id="KW-1185">Reference proteome</keyword>
<feature type="transmembrane region" description="Helical" evidence="6">
    <location>
        <begin position="77"/>
        <end position="101"/>
    </location>
</feature>
<feature type="transmembrane region" description="Helical" evidence="6">
    <location>
        <begin position="211"/>
        <end position="235"/>
    </location>
</feature>
<sequence length="413" mass="43474">MALTVGSSVASNLSTVIATALLVRSLGTETFGRVAFISTAASALSSFATAGLALYIIRSISMVTHHPETERTSAAEVTAASLCGQLIAACIAALLILYGYWVQRDLGPGGFALAALALPFITADALAKNKLIGHQHIGALSLVTVLGTLILVGMQLAGALAFGPLGYLVGFLLGSVFQCGCSQLACRVTISTVQPRPTWQELRDSLSSKAFKSFVVPATLAASMVPVAHWCANLIAVNKAARYSDVAILTVAMQFFNMVVFLPTVLNKIILPWTIRKYSTSDSADNKAHTRRQALLTFLLTCPAPLVLWLLSGPISSLYRFSDASSMHVVYCFVAAGILASTSIAISNYLVSSEKMALGLTINALWTVTYLGLALLMPGGAIAVGWGLMLAYAASLGLALYLLATHRSHDGSQ</sequence>
<dbReference type="InterPro" id="IPR050833">
    <property type="entry name" value="Poly_Biosynth_Transport"/>
</dbReference>
<keyword evidence="4 6" id="KW-1133">Transmembrane helix</keyword>
<proteinExistence type="predicted"/>
<dbReference type="GO" id="GO:0005886">
    <property type="term" value="C:plasma membrane"/>
    <property type="evidence" value="ECO:0007669"/>
    <property type="project" value="UniProtKB-SubCell"/>
</dbReference>
<feature type="transmembrane region" description="Helical" evidence="6">
    <location>
        <begin position="34"/>
        <end position="57"/>
    </location>
</feature>
<gene>
    <name evidence="7" type="ORF">DES47_103417</name>
</gene>
<feature type="transmembrane region" description="Helical" evidence="6">
    <location>
        <begin position="247"/>
        <end position="273"/>
    </location>
</feature>
<feature type="transmembrane region" description="Helical" evidence="6">
    <location>
        <begin position="139"/>
        <end position="162"/>
    </location>
</feature>
<reference evidence="7 8" key="1">
    <citation type="submission" date="2019-03" db="EMBL/GenBank/DDBJ databases">
        <title>Genomic Encyclopedia of Type Strains, Phase IV (KMG-IV): sequencing the most valuable type-strain genomes for metagenomic binning, comparative biology and taxonomic classification.</title>
        <authorList>
            <person name="Goeker M."/>
        </authorList>
    </citation>
    <scope>NUCLEOTIDE SEQUENCE [LARGE SCALE GENOMIC DNA]</scope>
    <source>
        <strain evidence="7 8">DSM 16998</strain>
    </source>
</reference>
<dbReference type="PANTHER" id="PTHR30250">
    <property type="entry name" value="PST FAMILY PREDICTED COLANIC ACID TRANSPORTER"/>
    <property type="match status" value="1"/>
</dbReference>
<evidence type="ECO:0000256" key="4">
    <source>
        <dbReference type="ARBA" id="ARBA00022989"/>
    </source>
</evidence>
<feature type="transmembrane region" description="Helical" evidence="6">
    <location>
        <begin position="383"/>
        <end position="404"/>
    </location>
</feature>
<evidence type="ECO:0000256" key="5">
    <source>
        <dbReference type="ARBA" id="ARBA00023136"/>
    </source>
</evidence>
<evidence type="ECO:0000256" key="1">
    <source>
        <dbReference type="ARBA" id="ARBA00004651"/>
    </source>
</evidence>
<evidence type="ECO:0000256" key="2">
    <source>
        <dbReference type="ARBA" id="ARBA00022475"/>
    </source>
</evidence>
<evidence type="ECO:0000256" key="3">
    <source>
        <dbReference type="ARBA" id="ARBA00022692"/>
    </source>
</evidence>
<accession>A0A4R6QMR6</accession>
<comment type="caution">
    <text evidence="7">The sequence shown here is derived from an EMBL/GenBank/DDBJ whole genome shotgun (WGS) entry which is preliminary data.</text>
</comment>
<evidence type="ECO:0000313" key="7">
    <source>
        <dbReference type="EMBL" id="TDP71436.1"/>
    </source>
</evidence>
<evidence type="ECO:0000256" key="6">
    <source>
        <dbReference type="SAM" id="Phobius"/>
    </source>
</evidence>
<protein>
    <submittedName>
        <fullName evidence="7">O-antigen/teichoic acid export membrane protein</fullName>
    </submittedName>
</protein>
<keyword evidence="5 6" id="KW-0472">Membrane</keyword>
<comment type="subcellular location">
    <subcellularLocation>
        <location evidence="1">Cell membrane</location>
        <topology evidence="1">Multi-pass membrane protein</topology>
    </subcellularLocation>
</comment>
<feature type="transmembrane region" description="Helical" evidence="6">
    <location>
        <begin position="358"/>
        <end position="377"/>
    </location>
</feature>
<feature type="transmembrane region" description="Helical" evidence="6">
    <location>
        <begin position="107"/>
        <end position="127"/>
    </location>
</feature>
<keyword evidence="3 6" id="KW-0812">Transmembrane</keyword>
<feature type="transmembrane region" description="Helical" evidence="6">
    <location>
        <begin position="294"/>
        <end position="316"/>
    </location>
</feature>
<dbReference type="InParanoid" id="A0A4R6QMR6"/>
<keyword evidence="2" id="KW-1003">Cell membrane</keyword>
<dbReference type="RefSeq" id="WP_133701211.1">
    <property type="nucleotide sequence ID" value="NZ_SNXS01000003.1"/>
</dbReference>
<dbReference type="Proteomes" id="UP000295361">
    <property type="component" value="Unassembled WGS sequence"/>
</dbReference>
<organism evidence="7 8">
    <name type="scientific">Roseateles toxinivorans</name>
    <dbReference type="NCBI Taxonomy" id="270368"/>
    <lineage>
        <taxon>Bacteria</taxon>
        <taxon>Pseudomonadati</taxon>
        <taxon>Pseudomonadota</taxon>
        <taxon>Betaproteobacteria</taxon>
        <taxon>Burkholderiales</taxon>
        <taxon>Sphaerotilaceae</taxon>
        <taxon>Roseateles</taxon>
    </lineage>
</organism>
<dbReference type="EMBL" id="SNXS01000003">
    <property type="protein sequence ID" value="TDP71436.1"/>
    <property type="molecule type" value="Genomic_DNA"/>
</dbReference>
<feature type="transmembrane region" description="Helical" evidence="6">
    <location>
        <begin position="328"/>
        <end position="351"/>
    </location>
</feature>